<keyword evidence="6" id="KW-1185">Reference proteome</keyword>
<dbReference type="InterPro" id="IPR006665">
    <property type="entry name" value="OmpA-like"/>
</dbReference>
<evidence type="ECO:0000256" key="3">
    <source>
        <dbReference type="SAM" id="SignalP"/>
    </source>
</evidence>
<keyword evidence="1" id="KW-0472">Membrane</keyword>
<proteinExistence type="predicted"/>
<organism evidence="5 6">
    <name type="scientific">Coprobacter tertius</name>
    <dbReference type="NCBI Taxonomy" id="2944915"/>
    <lineage>
        <taxon>Bacteria</taxon>
        <taxon>Pseudomonadati</taxon>
        <taxon>Bacteroidota</taxon>
        <taxon>Bacteroidia</taxon>
        <taxon>Bacteroidales</taxon>
        <taxon>Barnesiellaceae</taxon>
        <taxon>Coprobacter</taxon>
    </lineage>
</organism>
<evidence type="ECO:0000259" key="4">
    <source>
        <dbReference type="PROSITE" id="PS51123"/>
    </source>
</evidence>
<dbReference type="Gene3D" id="3.30.1330.60">
    <property type="entry name" value="OmpA-like domain"/>
    <property type="match status" value="1"/>
</dbReference>
<accession>A0ABT1MI70</accession>
<dbReference type="Proteomes" id="UP001205603">
    <property type="component" value="Unassembled WGS sequence"/>
</dbReference>
<protein>
    <submittedName>
        <fullName evidence="5">DUF3868 domain-containing protein</fullName>
    </submittedName>
</protein>
<evidence type="ECO:0000313" key="5">
    <source>
        <dbReference type="EMBL" id="MCP9611378.1"/>
    </source>
</evidence>
<dbReference type="SUPFAM" id="SSF103088">
    <property type="entry name" value="OmpA-like"/>
    <property type="match status" value="1"/>
</dbReference>
<gene>
    <name evidence="5" type="ORF">NMU02_04655</name>
</gene>
<feature type="chain" id="PRO_5047214873" evidence="3">
    <location>
        <begin position="24"/>
        <end position="523"/>
    </location>
</feature>
<dbReference type="EMBL" id="JANDHW010000003">
    <property type="protein sequence ID" value="MCP9611378.1"/>
    <property type="molecule type" value="Genomic_DNA"/>
</dbReference>
<comment type="caution">
    <text evidence="5">The sequence shown here is derived from an EMBL/GenBank/DDBJ whole genome shotgun (WGS) entry which is preliminary data.</text>
</comment>
<feature type="signal peptide" evidence="3">
    <location>
        <begin position="1"/>
        <end position="23"/>
    </location>
</feature>
<keyword evidence="3" id="KW-0732">Signal</keyword>
<name>A0ABT1MI70_9BACT</name>
<sequence>MKRKLLYTIGVFAALFTAGEAAGQTLIRQGNVAVEVNGLSQAGDSLYVDMHLTVLGKNVASDESADYIPVLVAGRDTLALPAVSLRGKNNYKAYQRKLALMSPREREAARYDAPFRVLQDDKRGMRSLDYRVAVAYQPWMDAARIDLKVVGCNCGKSRETNVSMAPSETGGGRKVVIVHGGNLITPHFAYLRPGEEAVKQRTVSRVAYLDFPVGSARLDPAYGNNRDELFRVSSIFSALSGDSYVHPDRITITGYASPEGSRAINRSLSERRAGALAGYLTGRYAFPAAIYDVRFGGEDWAELLSLVENSRMKGKESVEAIIRYVPDSIDEVRNISRKKVLMDLDGGDPWRYMLRKFFPALRRTVVKVDYTVASFDLPQARQQALERPQNLSLAEFFAVAQSYPAGSDEYNETFETAVRMFPDDRIANINAAVAALSRRDYVSAARYLDRIDVVPGESVYDNAMGLLLVLRDRDAAKARPYFEKAARAGLEAARQNLDALDAVTGNKPAPPAAENAAKGRRKR</sequence>
<feature type="domain" description="OmpA-like" evidence="4">
    <location>
        <begin position="198"/>
        <end position="328"/>
    </location>
</feature>
<dbReference type="Pfam" id="PF12984">
    <property type="entry name" value="DUF3868"/>
    <property type="match status" value="1"/>
</dbReference>
<dbReference type="InterPro" id="IPR024480">
    <property type="entry name" value="DUF3868"/>
</dbReference>
<dbReference type="RefSeq" id="WP_255026113.1">
    <property type="nucleotide sequence ID" value="NZ_JANDHW010000003.1"/>
</dbReference>
<dbReference type="InterPro" id="IPR036737">
    <property type="entry name" value="OmpA-like_sf"/>
</dbReference>
<feature type="region of interest" description="Disordered" evidence="2">
    <location>
        <begin position="501"/>
        <end position="523"/>
    </location>
</feature>
<evidence type="ECO:0000256" key="1">
    <source>
        <dbReference type="PROSITE-ProRule" id="PRU00473"/>
    </source>
</evidence>
<evidence type="ECO:0000313" key="6">
    <source>
        <dbReference type="Proteomes" id="UP001205603"/>
    </source>
</evidence>
<evidence type="ECO:0000256" key="2">
    <source>
        <dbReference type="SAM" id="MobiDB-lite"/>
    </source>
</evidence>
<reference evidence="5 6" key="1">
    <citation type="submission" date="2022-07" db="EMBL/GenBank/DDBJ databases">
        <title>Fecal culturing of patients with breast cancer.</title>
        <authorList>
            <person name="Teng N.M.Y."/>
            <person name="Kiu R."/>
            <person name="Evans R."/>
            <person name="Baker D.J."/>
            <person name="Zenner C."/>
            <person name="Robinson S.D."/>
            <person name="Hall L.J."/>
        </authorList>
    </citation>
    <scope>NUCLEOTIDE SEQUENCE [LARGE SCALE GENOMIC DNA]</scope>
    <source>
        <strain evidence="5 6">LH1063</strain>
    </source>
</reference>
<dbReference type="PROSITE" id="PS51123">
    <property type="entry name" value="OMPA_2"/>
    <property type="match status" value="1"/>
</dbReference>